<dbReference type="InterPro" id="IPR020449">
    <property type="entry name" value="Tscrpt_reg_AraC-type_HTH"/>
</dbReference>
<dbReference type="AlphaFoldDB" id="A0A7W9DXM3"/>
<dbReference type="PRINTS" id="PR00032">
    <property type="entry name" value="HTHARAC"/>
</dbReference>
<keyword evidence="2 5" id="KW-0238">DNA-binding</keyword>
<keyword evidence="3" id="KW-0804">Transcription</keyword>
<dbReference type="SUPFAM" id="SSF46689">
    <property type="entry name" value="Homeodomain-like"/>
    <property type="match status" value="1"/>
</dbReference>
<dbReference type="Proteomes" id="UP000537204">
    <property type="component" value="Unassembled WGS sequence"/>
</dbReference>
<evidence type="ECO:0000259" key="4">
    <source>
        <dbReference type="PROSITE" id="PS01124"/>
    </source>
</evidence>
<accession>A0A7W9DXM3</accession>
<evidence type="ECO:0000256" key="1">
    <source>
        <dbReference type="ARBA" id="ARBA00023015"/>
    </source>
</evidence>
<dbReference type="GO" id="GO:0003700">
    <property type="term" value="F:DNA-binding transcription factor activity"/>
    <property type="evidence" value="ECO:0007669"/>
    <property type="project" value="InterPro"/>
</dbReference>
<evidence type="ECO:0000313" key="6">
    <source>
        <dbReference type="Proteomes" id="UP000537204"/>
    </source>
</evidence>
<protein>
    <submittedName>
        <fullName evidence="5">AraC-like DNA-binding protein</fullName>
    </submittedName>
</protein>
<dbReference type="PANTHER" id="PTHR43280:SF32">
    <property type="entry name" value="TRANSCRIPTIONAL REGULATORY PROTEIN"/>
    <property type="match status" value="1"/>
</dbReference>
<dbReference type="SMART" id="SM00342">
    <property type="entry name" value="HTH_ARAC"/>
    <property type="match status" value="1"/>
</dbReference>
<dbReference type="InterPro" id="IPR009057">
    <property type="entry name" value="Homeodomain-like_sf"/>
</dbReference>
<dbReference type="PANTHER" id="PTHR43280">
    <property type="entry name" value="ARAC-FAMILY TRANSCRIPTIONAL REGULATOR"/>
    <property type="match status" value="1"/>
</dbReference>
<evidence type="ECO:0000256" key="3">
    <source>
        <dbReference type="ARBA" id="ARBA00023163"/>
    </source>
</evidence>
<reference evidence="5 6" key="1">
    <citation type="submission" date="2020-08" db="EMBL/GenBank/DDBJ databases">
        <title>Genomic Encyclopedia of Type Strains, Phase IV (KMG-V): Genome sequencing to study the core and pangenomes of soil and plant-associated prokaryotes.</title>
        <authorList>
            <person name="Whitman W."/>
        </authorList>
    </citation>
    <scope>NUCLEOTIDE SEQUENCE [LARGE SCALE GENOMIC DNA]</scope>
    <source>
        <strain evidence="5 6">S3M1</strain>
    </source>
</reference>
<evidence type="ECO:0000313" key="5">
    <source>
        <dbReference type="EMBL" id="MBB5634314.1"/>
    </source>
</evidence>
<dbReference type="RefSeq" id="WP_183878034.1">
    <property type="nucleotide sequence ID" value="NZ_JACHCE010000001.1"/>
</dbReference>
<sequence>MQVINTNLQVPVYNLEPDEATGNKHFRVYNYEGGFPNQSDLLVPHRKDHYLLVFIRTAGGGRQWIDMTPYILKDNTIYFTGPNQVIVKEEFKQLWSTGIAFTGEFLSLQENASLNKLPLIQNPQNAYELLLTDADILFVEEMLQKICIESKQPGEWQQRMLTAYLTVLLTYLSRLYIEQFKENDTPADQLLLKKFQQKINEHFQQLHEVGDYASMLYISAKHLSEVVKSQSGKPAIKHIHDRLIMEARRLLFHTDHSLKEIAFNLGFSDASYFNRFFKRETGIAPAGYRTKIRKMYH</sequence>
<dbReference type="Pfam" id="PF12833">
    <property type="entry name" value="HTH_18"/>
    <property type="match status" value="1"/>
</dbReference>
<gene>
    <name evidence="5" type="ORF">HDE68_000199</name>
</gene>
<feature type="domain" description="HTH araC/xylS-type" evidence="4">
    <location>
        <begin position="193"/>
        <end position="291"/>
    </location>
</feature>
<organism evidence="5 6">
    <name type="scientific">Pedobacter cryoconitis</name>
    <dbReference type="NCBI Taxonomy" id="188932"/>
    <lineage>
        <taxon>Bacteria</taxon>
        <taxon>Pseudomonadati</taxon>
        <taxon>Bacteroidota</taxon>
        <taxon>Sphingobacteriia</taxon>
        <taxon>Sphingobacteriales</taxon>
        <taxon>Sphingobacteriaceae</taxon>
        <taxon>Pedobacter</taxon>
    </lineage>
</organism>
<comment type="caution">
    <text evidence="5">The sequence shown here is derived from an EMBL/GenBank/DDBJ whole genome shotgun (WGS) entry which is preliminary data.</text>
</comment>
<evidence type="ECO:0000256" key="2">
    <source>
        <dbReference type="ARBA" id="ARBA00023125"/>
    </source>
</evidence>
<proteinExistence type="predicted"/>
<name>A0A7W9DXM3_9SPHI</name>
<dbReference type="EMBL" id="JACHCE010000001">
    <property type="protein sequence ID" value="MBB5634314.1"/>
    <property type="molecule type" value="Genomic_DNA"/>
</dbReference>
<dbReference type="GO" id="GO:0043565">
    <property type="term" value="F:sequence-specific DNA binding"/>
    <property type="evidence" value="ECO:0007669"/>
    <property type="project" value="InterPro"/>
</dbReference>
<dbReference type="PROSITE" id="PS01124">
    <property type="entry name" value="HTH_ARAC_FAMILY_2"/>
    <property type="match status" value="1"/>
</dbReference>
<dbReference type="InterPro" id="IPR018060">
    <property type="entry name" value="HTH_AraC"/>
</dbReference>
<keyword evidence="1" id="KW-0805">Transcription regulation</keyword>
<dbReference type="Gene3D" id="1.10.10.60">
    <property type="entry name" value="Homeodomain-like"/>
    <property type="match status" value="1"/>
</dbReference>